<dbReference type="RefSeq" id="WP_093262624.1">
    <property type="nucleotide sequence ID" value="NZ_FNKK01000002.1"/>
</dbReference>
<organism evidence="3 4">
    <name type="scientific">Thermostaphylospora chromogena</name>
    <dbReference type="NCBI Taxonomy" id="35622"/>
    <lineage>
        <taxon>Bacteria</taxon>
        <taxon>Bacillati</taxon>
        <taxon>Actinomycetota</taxon>
        <taxon>Actinomycetes</taxon>
        <taxon>Streptosporangiales</taxon>
        <taxon>Thermomonosporaceae</taxon>
        <taxon>Thermostaphylospora</taxon>
    </lineage>
</organism>
<dbReference type="GO" id="GO:0003735">
    <property type="term" value="F:structural constituent of ribosome"/>
    <property type="evidence" value="ECO:0007669"/>
    <property type="project" value="InterPro"/>
</dbReference>
<dbReference type="AlphaFoldDB" id="A0A1H1I2Q6"/>
<dbReference type="Gene3D" id="3.30.1390.10">
    <property type="match status" value="2"/>
</dbReference>
<dbReference type="EMBL" id="FNKK01000002">
    <property type="protein sequence ID" value="SDR31953.1"/>
    <property type="molecule type" value="Genomic_DNA"/>
</dbReference>
<dbReference type="InterPro" id="IPR014719">
    <property type="entry name" value="Ribosomal_bL12_C/ClpS-like"/>
</dbReference>
<dbReference type="GO" id="GO:0005840">
    <property type="term" value="C:ribosome"/>
    <property type="evidence" value="ECO:0007669"/>
    <property type="project" value="UniProtKB-KW"/>
</dbReference>
<feature type="region of interest" description="Disordered" evidence="1">
    <location>
        <begin position="31"/>
        <end position="51"/>
    </location>
</feature>
<dbReference type="Pfam" id="PF00542">
    <property type="entry name" value="Ribosomal_L12"/>
    <property type="match status" value="1"/>
</dbReference>
<dbReference type="InterPro" id="IPR013823">
    <property type="entry name" value="Ribosomal_bL12_C"/>
</dbReference>
<protein>
    <submittedName>
        <fullName evidence="3">Ribosomal protein L7/L12</fullName>
    </submittedName>
</protein>
<accession>A0A1H1I2Q6</accession>
<evidence type="ECO:0000256" key="1">
    <source>
        <dbReference type="SAM" id="MobiDB-lite"/>
    </source>
</evidence>
<reference evidence="3 4" key="1">
    <citation type="submission" date="2016-10" db="EMBL/GenBank/DDBJ databases">
        <authorList>
            <person name="de Groot N.N."/>
        </authorList>
    </citation>
    <scope>NUCLEOTIDE SEQUENCE [LARGE SCALE GENOMIC DNA]</scope>
    <source>
        <strain evidence="3 4">DSM 43794</strain>
    </source>
</reference>
<evidence type="ECO:0000313" key="4">
    <source>
        <dbReference type="Proteomes" id="UP000217103"/>
    </source>
</evidence>
<dbReference type="STRING" id="35622.SAMN04489764_5114"/>
<keyword evidence="4" id="KW-1185">Reference proteome</keyword>
<name>A0A1H1I2Q6_9ACTN</name>
<dbReference type="GO" id="GO:0006412">
    <property type="term" value="P:translation"/>
    <property type="evidence" value="ECO:0007669"/>
    <property type="project" value="InterPro"/>
</dbReference>
<feature type="domain" description="Large ribosomal subunit protein bL12 C-terminal" evidence="2">
    <location>
        <begin position="66"/>
        <end position="90"/>
    </location>
</feature>
<proteinExistence type="predicted"/>
<gene>
    <name evidence="3" type="ORF">SAMN04489764_5114</name>
</gene>
<keyword evidence="3" id="KW-0689">Ribosomal protein</keyword>
<evidence type="ECO:0000259" key="2">
    <source>
        <dbReference type="Pfam" id="PF00542"/>
    </source>
</evidence>
<keyword evidence="3" id="KW-0687">Ribonucleoprotein</keyword>
<sequence length="212" mass="22320">MSTVELLILAVILLLVVGVLLRIAAKSSASRTTPESRQAADPPGRRSAPTDLGVRVRELVERDRIIEAIKVVREETGLGLAEAKRAVEAVKAGKPAPLPRPVPLSPALTARVSELTGRGRVIEAVKVVREETGLGLAEAKRIVEAVERGAPPAGAPPQLDGDLATRVRELKAAGDTERAVQLVRGETGMDHAEAVAFVDALQHTGPKNADAD</sequence>
<evidence type="ECO:0000313" key="3">
    <source>
        <dbReference type="EMBL" id="SDR31953.1"/>
    </source>
</evidence>
<dbReference type="Proteomes" id="UP000217103">
    <property type="component" value="Unassembled WGS sequence"/>
</dbReference>